<organism evidence="3 4">
    <name type="scientific">Dactylonectria macrodidyma</name>
    <dbReference type="NCBI Taxonomy" id="307937"/>
    <lineage>
        <taxon>Eukaryota</taxon>
        <taxon>Fungi</taxon>
        <taxon>Dikarya</taxon>
        <taxon>Ascomycota</taxon>
        <taxon>Pezizomycotina</taxon>
        <taxon>Sordariomycetes</taxon>
        <taxon>Hypocreomycetidae</taxon>
        <taxon>Hypocreales</taxon>
        <taxon>Nectriaceae</taxon>
        <taxon>Dactylonectria</taxon>
    </lineage>
</organism>
<evidence type="ECO:0000313" key="4">
    <source>
        <dbReference type="Proteomes" id="UP000738349"/>
    </source>
</evidence>
<accession>A0A9P9E4F0</accession>
<comment type="caution">
    <text evidence="3">The sequence shown here is derived from an EMBL/GenBank/DDBJ whole genome shotgun (WGS) entry which is preliminary data.</text>
</comment>
<protein>
    <submittedName>
        <fullName evidence="3">14-3-3 domain-containing protein</fullName>
    </submittedName>
</protein>
<dbReference type="SMART" id="SM00101">
    <property type="entry name" value="14_3_3"/>
    <property type="match status" value="1"/>
</dbReference>
<dbReference type="InterPro" id="IPR000308">
    <property type="entry name" value="14-3-3"/>
</dbReference>
<dbReference type="Gene3D" id="1.20.190.20">
    <property type="entry name" value="14-3-3 domain"/>
    <property type="match status" value="1"/>
</dbReference>
<sequence>MQRKSKTFIARLCGQAERDDNMVPHLKEVAKMGGELSVDEQNLLAMAYKNVVGTRRVSWCIVSSIEQKESRGSENHIAAVRGYRNEIENELEKLCRDILDLLGGSLILIGDPYLS</sequence>
<proteinExistence type="inferred from homology"/>
<dbReference type="InterPro" id="IPR036815">
    <property type="entry name" value="14-3-3_dom_sf"/>
</dbReference>
<dbReference type="PRINTS" id="PR00305">
    <property type="entry name" value="1433ZETA"/>
</dbReference>
<dbReference type="InterPro" id="IPR023410">
    <property type="entry name" value="14-3-3_domain"/>
</dbReference>
<dbReference type="EMBL" id="JAGMUV010000017">
    <property type="protein sequence ID" value="KAH7130873.1"/>
    <property type="molecule type" value="Genomic_DNA"/>
</dbReference>
<dbReference type="Pfam" id="PF00244">
    <property type="entry name" value="14-3-3"/>
    <property type="match status" value="1"/>
</dbReference>
<feature type="domain" description="14-3-3" evidence="2">
    <location>
        <begin position="3"/>
        <end position="115"/>
    </location>
</feature>
<comment type="similarity">
    <text evidence="1">Belongs to the 14-3-3 family.</text>
</comment>
<dbReference type="AlphaFoldDB" id="A0A9P9E4F0"/>
<name>A0A9P9E4F0_9HYPO</name>
<dbReference type="OrthoDB" id="10260625at2759"/>
<gene>
    <name evidence="3" type="ORF">EDB81DRAFT_763543</name>
</gene>
<evidence type="ECO:0000259" key="2">
    <source>
        <dbReference type="SMART" id="SM00101"/>
    </source>
</evidence>
<dbReference type="Proteomes" id="UP000738349">
    <property type="component" value="Unassembled WGS sequence"/>
</dbReference>
<dbReference type="PANTHER" id="PTHR18860">
    <property type="entry name" value="14-3-3 PROTEIN"/>
    <property type="match status" value="1"/>
</dbReference>
<dbReference type="SUPFAM" id="SSF48445">
    <property type="entry name" value="14-3-3 protein"/>
    <property type="match status" value="1"/>
</dbReference>
<evidence type="ECO:0000313" key="3">
    <source>
        <dbReference type="EMBL" id="KAH7130873.1"/>
    </source>
</evidence>
<evidence type="ECO:0000256" key="1">
    <source>
        <dbReference type="ARBA" id="ARBA00006141"/>
    </source>
</evidence>
<reference evidence="3" key="1">
    <citation type="journal article" date="2021" name="Nat. Commun.">
        <title>Genetic determinants of endophytism in the Arabidopsis root mycobiome.</title>
        <authorList>
            <person name="Mesny F."/>
            <person name="Miyauchi S."/>
            <person name="Thiergart T."/>
            <person name="Pickel B."/>
            <person name="Atanasova L."/>
            <person name="Karlsson M."/>
            <person name="Huettel B."/>
            <person name="Barry K.W."/>
            <person name="Haridas S."/>
            <person name="Chen C."/>
            <person name="Bauer D."/>
            <person name="Andreopoulos W."/>
            <person name="Pangilinan J."/>
            <person name="LaButti K."/>
            <person name="Riley R."/>
            <person name="Lipzen A."/>
            <person name="Clum A."/>
            <person name="Drula E."/>
            <person name="Henrissat B."/>
            <person name="Kohler A."/>
            <person name="Grigoriev I.V."/>
            <person name="Martin F.M."/>
            <person name="Hacquard S."/>
        </authorList>
    </citation>
    <scope>NUCLEOTIDE SEQUENCE</scope>
    <source>
        <strain evidence="3">MPI-CAGE-AT-0147</strain>
    </source>
</reference>
<keyword evidence="4" id="KW-1185">Reference proteome</keyword>